<gene>
    <name evidence="1" type="ORF">F8O02_03945</name>
</gene>
<dbReference type="OrthoDB" id="5108570at2"/>
<accession>A0A7C8FUP9</accession>
<comment type="caution">
    <text evidence="1">The sequence shown here is derived from an EMBL/GenBank/DDBJ whole genome shotgun (WGS) entry which is preliminary data.</text>
</comment>
<evidence type="ECO:0000313" key="1">
    <source>
        <dbReference type="EMBL" id="KAB1633009.1"/>
    </source>
</evidence>
<keyword evidence="2" id="KW-1185">Reference proteome</keyword>
<proteinExistence type="predicted"/>
<evidence type="ECO:0000313" key="2">
    <source>
        <dbReference type="Proteomes" id="UP000481339"/>
    </source>
</evidence>
<sequence length="355" mass="38787">MRAEEFVTAYQRDCAAPGDVEAVSDAPADRLAAIAGGEALQHGEIWGMLLHDWLSGGRTLPADVFAGVARDFSVWFTGAAARMTALAVELGDEDADPAILAELTGFSFHRLQMRSLPFWRALLVGDMDDRSIREAVDRARVELSCDAVLFAQVREEVLGGVAEDTGEQRTFRAWHTGMLTEIDAMIGLLEATRRDPAVLVLPAPPQFERRAGAANADMIVVHRGLRAAGGVQVKASRSWEQAAHYDPEWITMLDGTIHLQNVRAMRTSTRHADRRPVSWPGLVGANYLRTLPARGVDRRGLPRRQLLQLRFAARHHAAGLADHNDEVMRTCRGLALAALRRGGARTPVQVSDGAA</sequence>
<protein>
    <submittedName>
        <fullName evidence="1">Uncharacterized protein</fullName>
    </submittedName>
</protein>
<reference evidence="1 2" key="1">
    <citation type="submission" date="2019-09" db="EMBL/GenBank/DDBJ databases">
        <title>Phylogeny of genus Pseudoclavibacter and closely related genus.</title>
        <authorList>
            <person name="Li Y."/>
        </authorList>
    </citation>
    <scope>NUCLEOTIDE SEQUENCE [LARGE SCALE GENOMIC DNA]</scope>
    <source>
        <strain evidence="1 2">JCM 16921</strain>
    </source>
</reference>
<dbReference type="RefSeq" id="WP_158035931.1">
    <property type="nucleotide sequence ID" value="NZ_BAAAZV010000003.1"/>
</dbReference>
<dbReference type="Proteomes" id="UP000481339">
    <property type="component" value="Unassembled WGS sequence"/>
</dbReference>
<name>A0A7C8FUP9_9MICO</name>
<organism evidence="1 2">
    <name type="scientific">Pseudoclavibacter caeni</name>
    <dbReference type="NCBI Taxonomy" id="908846"/>
    <lineage>
        <taxon>Bacteria</taxon>
        <taxon>Bacillati</taxon>
        <taxon>Actinomycetota</taxon>
        <taxon>Actinomycetes</taxon>
        <taxon>Micrococcales</taxon>
        <taxon>Microbacteriaceae</taxon>
        <taxon>Pseudoclavibacter</taxon>
    </lineage>
</organism>
<dbReference type="AlphaFoldDB" id="A0A7C8FUP9"/>
<dbReference type="EMBL" id="WBKA01000002">
    <property type="protein sequence ID" value="KAB1633009.1"/>
    <property type="molecule type" value="Genomic_DNA"/>
</dbReference>